<dbReference type="PANTHER" id="PTHR42928">
    <property type="entry name" value="TRICARBOXYLATE-BINDING PROTEIN"/>
    <property type="match status" value="1"/>
</dbReference>
<dbReference type="SUPFAM" id="SSF53850">
    <property type="entry name" value="Periplasmic binding protein-like II"/>
    <property type="match status" value="1"/>
</dbReference>
<feature type="chain" id="PRO_5045088642" evidence="2">
    <location>
        <begin position="25"/>
        <end position="322"/>
    </location>
</feature>
<evidence type="ECO:0000313" key="4">
    <source>
        <dbReference type="Proteomes" id="UP000681594"/>
    </source>
</evidence>
<dbReference type="RefSeq" id="WP_209381245.1">
    <property type="nucleotide sequence ID" value="NZ_JAGIZB010000023.1"/>
</dbReference>
<dbReference type="CDD" id="cd07012">
    <property type="entry name" value="PBP2_Bug_TTT"/>
    <property type="match status" value="1"/>
</dbReference>
<name>A0ABS4ALA4_9PROT</name>
<sequence length="322" mass="33808">MVQFTRRALLGAGATLPLARPALAAYPEQPIRVVVPWNAGGLADIVIRGIAPAMSGPLGQPVVIENRPGANGAVGTQAVARSAPDGYTLILANAETHAINPLIYPRLAYNPVTDFTPVTLFARGPFVLLTRPGFGADNLDAFLAKVRAAPGKVTFASWGIGSTSHLAMESLIKKAQLQMLHVPFTGAAPASTAIVSGQVDAMFLNAGPAEAIARDGKVKILGVGAAQRIPLLPETPTMAELGMPVNAENWFGLLGPARMPAAIAERIAAVAAEALKAPAVQNLYRAQAALPVATRPEEMRSFIAEDRANWESVLRDLNIQLE</sequence>
<organism evidence="3 4">
    <name type="scientific">Pararoseomonas baculiformis</name>
    <dbReference type="NCBI Taxonomy" id="2820812"/>
    <lineage>
        <taxon>Bacteria</taxon>
        <taxon>Pseudomonadati</taxon>
        <taxon>Pseudomonadota</taxon>
        <taxon>Alphaproteobacteria</taxon>
        <taxon>Acetobacterales</taxon>
        <taxon>Acetobacteraceae</taxon>
        <taxon>Pararoseomonas</taxon>
    </lineage>
</organism>
<dbReference type="Proteomes" id="UP000681594">
    <property type="component" value="Unassembled WGS sequence"/>
</dbReference>
<accession>A0ABS4ALA4</accession>
<protein>
    <submittedName>
        <fullName evidence="3">Tripartite tricarboxylate transporter substrate binding protein</fullName>
    </submittedName>
</protein>
<dbReference type="PANTHER" id="PTHR42928:SF5">
    <property type="entry name" value="BLR1237 PROTEIN"/>
    <property type="match status" value="1"/>
</dbReference>
<reference evidence="3 4" key="1">
    <citation type="submission" date="2021-03" db="EMBL/GenBank/DDBJ databases">
        <authorList>
            <person name="So Y."/>
        </authorList>
    </citation>
    <scope>NUCLEOTIDE SEQUENCE [LARGE SCALE GENOMIC DNA]</scope>
    <source>
        <strain evidence="3 4">SSH11</strain>
    </source>
</reference>
<keyword evidence="4" id="KW-1185">Reference proteome</keyword>
<evidence type="ECO:0000256" key="2">
    <source>
        <dbReference type="SAM" id="SignalP"/>
    </source>
</evidence>
<dbReference type="Gene3D" id="3.40.190.10">
    <property type="entry name" value="Periplasmic binding protein-like II"/>
    <property type="match status" value="1"/>
</dbReference>
<feature type="signal peptide" evidence="2">
    <location>
        <begin position="1"/>
        <end position="24"/>
    </location>
</feature>
<dbReference type="Pfam" id="PF03401">
    <property type="entry name" value="TctC"/>
    <property type="match status" value="1"/>
</dbReference>
<evidence type="ECO:0000313" key="3">
    <source>
        <dbReference type="EMBL" id="MBP0446979.1"/>
    </source>
</evidence>
<dbReference type="Gene3D" id="3.40.190.150">
    <property type="entry name" value="Bordetella uptake gene, domain 1"/>
    <property type="match status" value="1"/>
</dbReference>
<dbReference type="InterPro" id="IPR005064">
    <property type="entry name" value="BUG"/>
</dbReference>
<gene>
    <name evidence="3" type="ORF">J8J14_19565</name>
</gene>
<comment type="similarity">
    <text evidence="1">Belongs to the UPF0065 (bug) family.</text>
</comment>
<proteinExistence type="inferred from homology"/>
<dbReference type="InterPro" id="IPR042100">
    <property type="entry name" value="Bug_dom1"/>
</dbReference>
<dbReference type="EMBL" id="JAGIZB010000023">
    <property type="protein sequence ID" value="MBP0446979.1"/>
    <property type="molecule type" value="Genomic_DNA"/>
</dbReference>
<dbReference type="PIRSF" id="PIRSF017082">
    <property type="entry name" value="YflP"/>
    <property type="match status" value="1"/>
</dbReference>
<evidence type="ECO:0000256" key="1">
    <source>
        <dbReference type="ARBA" id="ARBA00006987"/>
    </source>
</evidence>
<keyword evidence="2" id="KW-0732">Signal</keyword>
<comment type="caution">
    <text evidence="3">The sequence shown here is derived from an EMBL/GenBank/DDBJ whole genome shotgun (WGS) entry which is preliminary data.</text>
</comment>